<dbReference type="Gene3D" id="4.10.1000.10">
    <property type="entry name" value="Zinc finger, CCCH-type"/>
    <property type="match status" value="1"/>
</dbReference>
<name>A0A9P4U5T1_9PLEO</name>
<dbReference type="GO" id="GO:0008270">
    <property type="term" value="F:zinc ion binding"/>
    <property type="evidence" value="ECO:0007669"/>
    <property type="project" value="UniProtKB-KW"/>
</dbReference>
<evidence type="ECO:0000256" key="4">
    <source>
        <dbReference type="PROSITE-ProRule" id="PRU00723"/>
    </source>
</evidence>
<sequence length="1052" mass="118356">MASRLDHLLEQVRHTHALRRVVLEKRKRDDSGSEQGDQDPTIVRTPRAIKKLRSNSPSTMPKALSTPVTGPRPIANRHQYVSPQRNVFREFRETRLDLPLTPPETPVTHPSSTDRPSENPASTDARQEVRLGNYIFPLHDKTKVNRIDFVVECARQAVETHPGGRENLRLAEEVLRLKEEYAEETGRLRKELAAQEQRYRTERFEPRECLQQELDSEKEELDRKLKAAEKALAVERQAKEDLQNQLATERQAKRNSQSELVNERQAKLNLQTELSSEQKSTKALKEDLVTVRQEKEDLSKARTKEAQDHSTKHDKLEKEKKDLTEKFTAERKKTQDLEKSNIRHQEQYQRSVKENDQIKDQTVAIVKHHLLKGLVGIFAETCGVSSLTAENIAPELHPMFFDTIDGTTTWQQLTLQVANYYEQHPQELAKILGSNGQGVTTVGNTYTPGNQGNPFGTESSRHGVGLPTQPAQDPVSVTKTSAFPVPQPQTTDWQQPPQTYAPVSQTDDFENQPEDMETETTQSTTQMPIAPWIQPSAAQQTFDNGAGYATPDQRPLCKFIHRPGGCKWGETCKFSHAGDENGVVNDPADPMVVETPDQRLPCKFIHRPGGCKWGESCKFSHAGDQSSWIQPSAAQQPSTFEVAGTATDPMVVETSDQRPLCKSMLYPRGCKRRETCKDSHPGDYDCGIAQEAVNILDREVIPAKRALSQAETEQAEAQAKVQFIRAYYKYIVQMFESARQASLNRENRIRFLVMMDYHIRNVLALEIDSAKPDLVHSLNLPKDGFLAAARSIDGWFGPDYNMPTEAQVPWKTLEIFNEDINEKLNRLNQLASSTPEASTPTMSRLEQGLDEILAGAAGTRSSRRDREPIYQPQSPPGPSMRGRINGSQLSHSGQRIHGDRLNLAPIEKEPFRRQPPRGPHLQSLPATPERDFYSQERQQNAARRTTVHPTSQDSQPPTGPRVQPFPAASEQNPYNQEGEQNETRTTAPTANAQPDDMLRVALDLVALIHDASMIDTMAGRKLSPAAKVLVERVATGELDVATADQHIRRLLK</sequence>
<dbReference type="OrthoDB" id="3792087at2759"/>
<feature type="compositionally biased region" description="Polar residues" evidence="5">
    <location>
        <begin position="469"/>
        <end position="481"/>
    </location>
</feature>
<feature type="region of interest" description="Disordered" evidence="5">
    <location>
        <begin position="445"/>
        <end position="514"/>
    </location>
</feature>
<dbReference type="InterPro" id="IPR036855">
    <property type="entry name" value="Znf_CCCH_sf"/>
</dbReference>
<protein>
    <recommendedName>
        <fullName evidence="6">C3H1-type domain-containing protein</fullName>
    </recommendedName>
</protein>
<proteinExistence type="predicted"/>
<comment type="caution">
    <text evidence="7">The sequence shown here is derived from an EMBL/GenBank/DDBJ whole genome shotgun (WGS) entry which is preliminary data.</text>
</comment>
<keyword evidence="8" id="KW-1185">Reference proteome</keyword>
<feature type="region of interest" description="Disordered" evidence="5">
    <location>
        <begin position="293"/>
        <end position="354"/>
    </location>
</feature>
<dbReference type="EMBL" id="MU001509">
    <property type="protein sequence ID" value="KAF2439354.1"/>
    <property type="molecule type" value="Genomic_DNA"/>
</dbReference>
<evidence type="ECO:0000259" key="6">
    <source>
        <dbReference type="PROSITE" id="PS50103"/>
    </source>
</evidence>
<feature type="compositionally biased region" description="Basic and acidic residues" evidence="5">
    <location>
        <begin position="896"/>
        <end position="912"/>
    </location>
</feature>
<feature type="region of interest" description="Disordered" evidence="5">
    <location>
        <begin position="243"/>
        <end position="264"/>
    </location>
</feature>
<feature type="region of interest" description="Disordered" evidence="5">
    <location>
        <begin position="856"/>
        <end position="994"/>
    </location>
</feature>
<feature type="zinc finger region" description="C3H1-type" evidence="4">
    <location>
        <begin position="655"/>
        <end position="683"/>
    </location>
</feature>
<feature type="compositionally biased region" description="Low complexity" evidence="5">
    <location>
        <begin position="488"/>
        <end position="498"/>
    </location>
</feature>
<evidence type="ECO:0000256" key="5">
    <source>
        <dbReference type="SAM" id="MobiDB-lite"/>
    </source>
</evidence>
<dbReference type="AlphaFoldDB" id="A0A9P4U5T1"/>
<feature type="region of interest" description="Disordered" evidence="5">
    <location>
        <begin position="23"/>
        <end position="128"/>
    </location>
</feature>
<evidence type="ECO:0000256" key="1">
    <source>
        <dbReference type="ARBA" id="ARBA00022723"/>
    </source>
</evidence>
<feature type="domain" description="C3H1-type" evidence="6">
    <location>
        <begin position="551"/>
        <end position="579"/>
    </location>
</feature>
<feature type="compositionally biased region" description="Polar residues" evidence="5">
    <location>
        <begin position="108"/>
        <end position="124"/>
    </location>
</feature>
<keyword evidence="3 4" id="KW-0862">Zinc</keyword>
<reference evidence="7" key="1">
    <citation type="journal article" date="2020" name="Stud. Mycol.">
        <title>101 Dothideomycetes genomes: a test case for predicting lifestyles and emergence of pathogens.</title>
        <authorList>
            <person name="Haridas S."/>
            <person name="Albert R."/>
            <person name="Binder M."/>
            <person name="Bloem J."/>
            <person name="Labutti K."/>
            <person name="Salamov A."/>
            <person name="Andreopoulos B."/>
            <person name="Baker S."/>
            <person name="Barry K."/>
            <person name="Bills G."/>
            <person name="Bluhm B."/>
            <person name="Cannon C."/>
            <person name="Castanera R."/>
            <person name="Culley D."/>
            <person name="Daum C."/>
            <person name="Ezra D."/>
            <person name="Gonzalez J."/>
            <person name="Henrissat B."/>
            <person name="Kuo A."/>
            <person name="Liang C."/>
            <person name="Lipzen A."/>
            <person name="Lutzoni F."/>
            <person name="Magnuson J."/>
            <person name="Mondo S."/>
            <person name="Nolan M."/>
            <person name="Ohm R."/>
            <person name="Pangilinan J."/>
            <person name="Park H.-J."/>
            <person name="Ramirez L."/>
            <person name="Alfaro M."/>
            <person name="Sun H."/>
            <person name="Tritt A."/>
            <person name="Yoshinaga Y."/>
            <person name="Zwiers L.-H."/>
            <person name="Turgeon B."/>
            <person name="Goodwin S."/>
            <person name="Spatafora J."/>
            <person name="Crous P."/>
            <person name="Grigoriev I."/>
        </authorList>
    </citation>
    <scope>NUCLEOTIDE SEQUENCE</scope>
    <source>
        <strain evidence="7">CBS 690.94</strain>
    </source>
</reference>
<feature type="zinc finger region" description="C3H1-type" evidence="4">
    <location>
        <begin position="596"/>
        <end position="624"/>
    </location>
</feature>
<dbReference type="SUPFAM" id="SSF90229">
    <property type="entry name" value="CCCH zinc finger"/>
    <property type="match status" value="2"/>
</dbReference>
<feature type="compositionally biased region" description="Polar residues" evidence="5">
    <location>
        <begin position="935"/>
        <end position="956"/>
    </location>
</feature>
<feature type="zinc finger region" description="C3H1-type" evidence="4">
    <location>
        <begin position="551"/>
        <end position="579"/>
    </location>
</feature>
<evidence type="ECO:0000313" key="8">
    <source>
        <dbReference type="Proteomes" id="UP000799764"/>
    </source>
</evidence>
<keyword evidence="1 4" id="KW-0479">Metal-binding</keyword>
<evidence type="ECO:0000256" key="3">
    <source>
        <dbReference type="ARBA" id="ARBA00022833"/>
    </source>
</evidence>
<feature type="compositionally biased region" description="Basic and acidic residues" evidence="5">
    <location>
        <begin position="87"/>
        <end position="96"/>
    </location>
</feature>
<dbReference type="InterPro" id="IPR000571">
    <property type="entry name" value="Znf_CCCH"/>
</dbReference>
<keyword evidence="2 4" id="KW-0863">Zinc-finger</keyword>
<evidence type="ECO:0000313" key="7">
    <source>
        <dbReference type="EMBL" id="KAF2439354.1"/>
    </source>
</evidence>
<feature type="compositionally biased region" description="Polar residues" evidence="5">
    <location>
        <begin position="243"/>
        <end position="260"/>
    </location>
</feature>
<feature type="domain" description="C3H1-type" evidence="6">
    <location>
        <begin position="596"/>
        <end position="624"/>
    </location>
</feature>
<organism evidence="7 8">
    <name type="scientific">Karstenula rhodostoma CBS 690.94</name>
    <dbReference type="NCBI Taxonomy" id="1392251"/>
    <lineage>
        <taxon>Eukaryota</taxon>
        <taxon>Fungi</taxon>
        <taxon>Dikarya</taxon>
        <taxon>Ascomycota</taxon>
        <taxon>Pezizomycotina</taxon>
        <taxon>Dothideomycetes</taxon>
        <taxon>Pleosporomycetidae</taxon>
        <taxon>Pleosporales</taxon>
        <taxon>Massarineae</taxon>
        <taxon>Didymosphaeriaceae</taxon>
        <taxon>Karstenula</taxon>
    </lineage>
</organism>
<feature type="compositionally biased region" description="Polar residues" evidence="5">
    <location>
        <begin position="445"/>
        <end position="458"/>
    </location>
</feature>
<dbReference type="PROSITE" id="PS50103">
    <property type="entry name" value="ZF_C3H1"/>
    <property type="match status" value="3"/>
</dbReference>
<evidence type="ECO:0000256" key="2">
    <source>
        <dbReference type="ARBA" id="ARBA00022771"/>
    </source>
</evidence>
<feature type="domain" description="C3H1-type" evidence="6">
    <location>
        <begin position="655"/>
        <end position="683"/>
    </location>
</feature>
<dbReference type="Proteomes" id="UP000799764">
    <property type="component" value="Unassembled WGS sequence"/>
</dbReference>
<accession>A0A9P4U5T1</accession>
<gene>
    <name evidence="7" type="ORF">P171DRAFT_448197</name>
</gene>
<dbReference type="SMART" id="SM00356">
    <property type="entry name" value="ZnF_C3H1"/>
    <property type="match status" value="3"/>
</dbReference>
<feature type="compositionally biased region" description="Polar residues" evidence="5">
    <location>
        <begin position="969"/>
        <end position="992"/>
    </location>
</feature>